<dbReference type="EC" id="3.1.13.1" evidence="8"/>
<reference evidence="11 12" key="1">
    <citation type="submission" date="2019-09" db="EMBL/GenBank/DDBJ databases">
        <title>Whole genome shotgun sequencing (WGS) of Ellagibacter isourolithinifaciens DSM 104140(T) and Adlercreutzia muris DSM 29508(T).</title>
        <authorList>
            <person name="Stoll D.A."/>
            <person name="Danylec N."/>
            <person name="Huch M."/>
        </authorList>
    </citation>
    <scope>NUCLEOTIDE SEQUENCE [LARGE SCALE GENOMIC DNA]</scope>
    <source>
        <strain evidence="11 12">DSM 29508</strain>
    </source>
</reference>
<dbReference type="RefSeq" id="WP_151430703.1">
    <property type="nucleotide sequence ID" value="NZ_JANJZI010000001.1"/>
</dbReference>
<evidence type="ECO:0000259" key="10">
    <source>
        <dbReference type="PROSITE" id="PS50126"/>
    </source>
</evidence>
<dbReference type="PROSITE" id="PS50126">
    <property type="entry name" value="S1"/>
    <property type="match status" value="1"/>
</dbReference>
<dbReference type="InterPro" id="IPR001900">
    <property type="entry name" value="RNase_II/R"/>
</dbReference>
<protein>
    <recommendedName>
        <fullName evidence="8">Ribonuclease R</fullName>
        <shortName evidence="8">RNase R</shortName>
        <ecNumber evidence="8">3.1.13.1</ecNumber>
    </recommendedName>
</protein>
<sequence length="684" mass="74246">MGRQKSRGRRPTRRKPQANPTGVLLSRAEGYGFVRTAEGEYFIPATAMGGAFDGDLVEVAPMARKGAEKGRRGEGRSEGDGGAGLPAARVLRVIDRAHDTVVGRYEVAEPFGVVVPADPRIPYDVFTLRADYPEVPDGALVRVRIAQFPTRRTAATGHIEEVIADKAQGPRAGIDLIIGRHKLETVFSEGALAEADAAVLDETGALAAGYRDLRDRFVFTIDPADAKDFDDALSVDYLRDEGLWRLGVHIADVSHYVPWNSSVDLDARRRATSVYLADRVIPMLPETLSNGLCSLAPDEDRRAVTCDLFLDERGDVVRFELYPALIRSRARLSYGEADELLAAAGAAAGEAAAGGGPASEDGALVARLAAASRIAKRREAARAAAGGIDFATTEAKVVLDDAGVPVDIVVRRKTDATRLIEEAMILANETVAAFLEARGFPCLYRVHEAPAADALGSLIPIFQEFPWFERSLEGRLLAADPRAIQGILAASAGRSEGELASSLLLRAMKRAVYRPVNDGHYGLASEAYCHFTSPIRRYPDLVVHRMLRAALTRRPERFDQEVAALPWIAEHSSDMERVADTAARESQELKMVEYLRAFTGQAFSAVVSGVANWCLYVRLDCTAEGVLPVRALGEEYFAFDPVRHTLTGEESGRSWRLGQRIPVVLKTADPATRTLEFALAAGRS</sequence>
<dbReference type="Gene3D" id="2.40.50.140">
    <property type="entry name" value="Nucleic acid-binding proteins"/>
    <property type="match status" value="2"/>
</dbReference>
<feature type="compositionally biased region" description="Basic residues" evidence="9">
    <location>
        <begin position="1"/>
        <end position="16"/>
    </location>
</feature>
<organism evidence="11 12">
    <name type="scientific">Adlercreutzia muris</name>
    <dbReference type="NCBI Taxonomy" id="1796610"/>
    <lineage>
        <taxon>Bacteria</taxon>
        <taxon>Bacillati</taxon>
        <taxon>Actinomycetota</taxon>
        <taxon>Coriobacteriia</taxon>
        <taxon>Eggerthellales</taxon>
        <taxon>Eggerthellaceae</taxon>
        <taxon>Adlercreutzia</taxon>
    </lineage>
</organism>
<comment type="similarity">
    <text evidence="8">Belongs to the RNR ribonuclease family. RNase R subfamily.</text>
</comment>
<gene>
    <name evidence="8" type="primary">rnr</name>
    <name evidence="11" type="ORF">F8D48_06855</name>
</gene>
<keyword evidence="6 8" id="KW-0269">Exonuclease</keyword>
<comment type="function">
    <text evidence="8">3'-5' exoribonuclease that releases 5'-nucleoside monophosphates and is involved in maturation of structured RNAs.</text>
</comment>
<evidence type="ECO:0000256" key="3">
    <source>
        <dbReference type="ARBA" id="ARBA00022490"/>
    </source>
</evidence>
<dbReference type="InterPro" id="IPR012340">
    <property type="entry name" value="NA-bd_OB-fold"/>
</dbReference>
<keyword evidence="5 8" id="KW-0378">Hydrolase</keyword>
<keyword evidence="12" id="KW-1185">Reference proteome</keyword>
<evidence type="ECO:0000256" key="9">
    <source>
        <dbReference type="SAM" id="MobiDB-lite"/>
    </source>
</evidence>
<dbReference type="InterPro" id="IPR050180">
    <property type="entry name" value="RNR_Ribonuclease"/>
</dbReference>
<dbReference type="InterPro" id="IPR003029">
    <property type="entry name" value="S1_domain"/>
</dbReference>
<dbReference type="GO" id="GO:0008859">
    <property type="term" value="F:exoribonuclease II activity"/>
    <property type="evidence" value="ECO:0007669"/>
    <property type="project" value="UniProtKB-UniRule"/>
</dbReference>
<dbReference type="InterPro" id="IPR011805">
    <property type="entry name" value="RNase_R"/>
</dbReference>
<dbReference type="Pfam" id="PF17876">
    <property type="entry name" value="CSD2"/>
    <property type="match status" value="1"/>
</dbReference>
<evidence type="ECO:0000256" key="6">
    <source>
        <dbReference type="ARBA" id="ARBA00022839"/>
    </source>
</evidence>
<keyword evidence="4 8" id="KW-0540">Nuclease</keyword>
<dbReference type="GO" id="GO:0005829">
    <property type="term" value="C:cytosol"/>
    <property type="evidence" value="ECO:0007669"/>
    <property type="project" value="TreeGrafter"/>
</dbReference>
<dbReference type="SUPFAM" id="SSF50249">
    <property type="entry name" value="Nucleic acid-binding proteins"/>
    <property type="match status" value="4"/>
</dbReference>
<evidence type="ECO:0000256" key="8">
    <source>
        <dbReference type="HAMAP-Rule" id="MF_01895"/>
    </source>
</evidence>
<dbReference type="Pfam" id="PF00773">
    <property type="entry name" value="RNB"/>
    <property type="match status" value="1"/>
</dbReference>
<accession>A0A7C8BQR5</accession>
<feature type="compositionally biased region" description="Basic and acidic residues" evidence="9">
    <location>
        <begin position="65"/>
        <end position="79"/>
    </location>
</feature>
<dbReference type="NCBIfam" id="TIGR00358">
    <property type="entry name" value="3_prime_RNase"/>
    <property type="match status" value="1"/>
</dbReference>
<dbReference type="Proteomes" id="UP000479639">
    <property type="component" value="Unassembled WGS sequence"/>
</dbReference>
<evidence type="ECO:0000256" key="1">
    <source>
        <dbReference type="ARBA" id="ARBA00001849"/>
    </source>
</evidence>
<dbReference type="Pfam" id="PF08206">
    <property type="entry name" value="OB_RNB"/>
    <property type="match status" value="1"/>
</dbReference>
<dbReference type="PANTHER" id="PTHR23355:SF9">
    <property type="entry name" value="DIS3-LIKE EXONUCLEASE 2"/>
    <property type="match status" value="1"/>
</dbReference>
<evidence type="ECO:0000256" key="7">
    <source>
        <dbReference type="ARBA" id="ARBA00022884"/>
    </source>
</evidence>
<proteinExistence type="inferred from homology"/>
<evidence type="ECO:0000256" key="5">
    <source>
        <dbReference type="ARBA" id="ARBA00022801"/>
    </source>
</evidence>
<feature type="domain" description="S1 motif" evidence="10">
    <location>
        <begin position="600"/>
        <end position="680"/>
    </location>
</feature>
<dbReference type="InterPro" id="IPR013223">
    <property type="entry name" value="RNase_B_OB_dom"/>
</dbReference>
<dbReference type="AlphaFoldDB" id="A0A7C8BQR5"/>
<comment type="subcellular location">
    <subcellularLocation>
        <location evidence="2 8">Cytoplasm</location>
    </subcellularLocation>
</comment>
<dbReference type="InterPro" id="IPR040476">
    <property type="entry name" value="CSD2"/>
</dbReference>
<keyword evidence="3 8" id="KW-0963">Cytoplasm</keyword>
<comment type="caution">
    <text evidence="11">The sequence shown here is derived from an EMBL/GenBank/DDBJ whole genome shotgun (WGS) entry which is preliminary data.</text>
</comment>
<evidence type="ECO:0000313" key="12">
    <source>
        <dbReference type="Proteomes" id="UP000479639"/>
    </source>
</evidence>
<comment type="catalytic activity">
    <reaction evidence="1 8">
        <text>Exonucleolytic cleavage in the 3'- to 5'-direction to yield nucleoside 5'-phosphates.</text>
        <dbReference type="EC" id="3.1.13.1"/>
    </reaction>
</comment>
<dbReference type="InterPro" id="IPR004476">
    <property type="entry name" value="RNase_II/RNase_R"/>
</dbReference>
<dbReference type="GO" id="GO:0006402">
    <property type="term" value="P:mRNA catabolic process"/>
    <property type="evidence" value="ECO:0007669"/>
    <property type="project" value="TreeGrafter"/>
</dbReference>
<dbReference type="PANTHER" id="PTHR23355">
    <property type="entry name" value="RIBONUCLEASE"/>
    <property type="match status" value="1"/>
</dbReference>
<dbReference type="SMART" id="SM00955">
    <property type="entry name" value="RNB"/>
    <property type="match status" value="1"/>
</dbReference>
<dbReference type="HAMAP" id="MF_01895">
    <property type="entry name" value="RNase_R"/>
    <property type="match status" value="1"/>
</dbReference>
<feature type="region of interest" description="Disordered" evidence="9">
    <location>
        <begin position="1"/>
        <end position="22"/>
    </location>
</feature>
<dbReference type="EMBL" id="WAJS01000018">
    <property type="protein sequence ID" value="KAB1647741.1"/>
    <property type="molecule type" value="Genomic_DNA"/>
</dbReference>
<dbReference type="GO" id="GO:0003723">
    <property type="term" value="F:RNA binding"/>
    <property type="evidence" value="ECO:0007669"/>
    <property type="project" value="UniProtKB-UniRule"/>
</dbReference>
<evidence type="ECO:0000256" key="4">
    <source>
        <dbReference type="ARBA" id="ARBA00022722"/>
    </source>
</evidence>
<keyword evidence="7 8" id="KW-0694">RNA-binding</keyword>
<name>A0A7C8BQR5_9ACTN</name>
<feature type="region of interest" description="Disordered" evidence="9">
    <location>
        <begin position="64"/>
        <end position="83"/>
    </location>
</feature>
<evidence type="ECO:0000313" key="11">
    <source>
        <dbReference type="EMBL" id="KAB1647741.1"/>
    </source>
</evidence>
<evidence type="ECO:0000256" key="2">
    <source>
        <dbReference type="ARBA" id="ARBA00004496"/>
    </source>
</evidence>